<protein>
    <submittedName>
        <fullName evidence="6">Extracellular solute-binding protein</fullName>
    </submittedName>
</protein>
<name>A0A6L5YRZ8_9FIRM</name>
<comment type="caution">
    <text evidence="6">The sequence shown here is derived from an EMBL/GenBank/DDBJ whole genome shotgun (WGS) entry which is preliminary data.</text>
</comment>
<dbReference type="EMBL" id="VUNI01000015">
    <property type="protein sequence ID" value="MST75230.1"/>
    <property type="molecule type" value="Genomic_DNA"/>
</dbReference>
<evidence type="ECO:0000313" key="6">
    <source>
        <dbReference type="EMBL" id="MST75230.1"/>
    </source>
</evidence>
<evidence type="ECO:0000256" key="3">
    <source>
        <dbReference type="ARBA" id="ARBA00022729"/>
    </source>
</evidence>
<dbReference type="PANTHER" id="PTHR30222:SF17">
    <property type="entry name" value="SPERMIDINE_PUTRESCINE-BINDING PERIPLASMIC PROTEIN"/>
    <property type="match status" value="1"/>
</dbReference>
<keyword evidence="2" id="KW-0813">Transport</keyword>
<dbReference type="PRINTS" id="PR00909">
    <property type="entry name" value="SPERMDNBNDNG"/>
</dbReference>
<dbReference type="PROSITE" id="PS51257">
    <property type="entry name" value="PROKAR_LIPOPROTEIN"/>
    <property type="match status" value="1"/>
</dbReference>
<dbReference type="InterPro" id="IPR001188">
    <property type="entry name" value="Sperm_putr-bd"/>
</dbReference>
<dbReference type="SUPFAM" id="SSF53850">
    <property type="entry name" value="Periplasmic binding protein-like II"/>
    <property type="match status" value="1"/>
</dbReference>
<proteinExistence type="predicted"/>
<organism evidence="6 7">
    <name type="scientific">Roseburia porci</name>
    <dbReference type="NCBI Taxonomy" id="2605790"/>
    <lineage>
        <taxon>Bacteria</taxon>
        <taxon>Bacillati</taxon>
        <taxon>Bacillota</taxon>
        <taxon>Clostridia</taxon>
        <taxon>Lachnospirales</taxon>
        <taxon>Lachnospiraceae</taxon>
        <taxon>Roseburia</taxon>
    </lineage>
</organism>
<evidence type="ECO:0000256" key="4">
    <source>
        <dbReference type="ARBA" id="ARBA00022764"/>
    </source>
</evidence>
<comment type="subcellular location">
    <subcellularLocation>
        <location evidence="1">Periplasm</location>
    </subcellularLocation>
</comment>
<dbReference type="AlphaFoldDB" id="A0A6L5YRZ8"/>
<evidence type="ECO:0000256" key="5">
    <source>
        <dbReference type="SAM" id="SignalP"/>
    </source>
</evidence>
<keyword evidence="4" id="KW-0574">Periplasm</keyword>
<accession>A0A6L5YRZ8</accession>
<sequence>MKKSLKRIAGLLLTGCMTVALLAGCGSGSSGTTESSSSGDTELNVCLWDGMFSEDAINKFEEEEGCKVNVTYIDNTDTLISKLVEGGSDYDVCDIEAAYVKSFVDNGLIQKMDHSAITNEQYEEPSLLEKGPIGDENLDYVTPDSNAGFTGIIYNKETCPIEIKSFKDLADPALKGQIAMVNSTISLYGAALEALGYSASSTDEQQISEANDLLTDIKKNVKAFVGESCVSALVNGECSVALSWDYAVLCFDDEANWDKFDIAEIDSPYEEFIQYWGITSGCKKTELAQKFINYMISPEAVAMHIDEWGQIPMVQRQYIEEYLPEGFYDNPAITKYEELEKNSWLVAVDDEQINIMDKYYTFLMGGN</sequence>
<dbReference type="Proteomes" id="UP000474024">
    <property type="component" value="Unassembled WGS sequence"/>
</dbReference>
<dbReference type="InterPro" id="IPR006059">
    <property type="entry name" value="SBP"/>
</dbReference>
<evidence type="ECO:0000256" key="2">
    <source>
        <dbReference type="ARBA" id="ARBA00022448"/>
    </source>
</evidence>
<keyword evidence="3 5" id="KW-0732">Signal</keyword>
<keyword evidence="7" id="KW-1185">Reference proteome</keyword>
<dbReference type="GO" id="GO:0019808">
    <property type="term" value="F:polyamine binding"/>
    <property type="evidence" value="ECO:0007669"/>
    <property type="project" value="InterPro"/>
</dbReference>
<feature type="signal peptide" evidence="5">
    <location>
        <begin position="1"/>
        <end position="22"/>
    </location>
</feature>
<feature type="chain" id="PRO_5038864741" evidence="5">
    <location>
        <begin position="23"/>
        <end position="367"/>
    </location>
</feature>
<dbReference type="GO" id="GO:0042597">
    <property type="term" value="C:periplasmic space"/>
    <property type="evidence" value="ECO:0007669"/>
    <property type="project" value="UniProtKB-SubCell"/>
</dbReference>
<evidence type="ECO:0000313" key="7">
    <source>
        <dbReference type="Proteomes" id="UP000474024"/>
    </source>
</evidence>
<dbReference type="RefSeq" id="WP_154430193.1">
    <property type="nucleotide sequence ID" value="NZ_VUNI01000015.1"/>
</dbReference>
<dbReference type="Gene3D" id="3.40.190.10">
    <property type="entry name" value="Periplasmic binding protein-like II"/>
    <property type="match status" value="2"/>
</dbReference>
<dbReference type="Pfam" id="PF13416">
    <property type="entry name" value="SBP_bac_8"/>
    <property type="match status" value="1"/>
</dbReference>
<gene>
    <name evidence="6" type="ORF">FYJ75_09370</name>
</gene>
<evidence type="ECO:0000256" key="1">
    <source>
        <dbReference type="ARBA" id="ARBA00004418"/>
    </source>
</evidence>
<dbReference type="PANTHER" id="PTHR30222">
    <property type="entry name" value="SPERMIDINE/PUTRESCINE-BINDING PERIPLASMIC PROTEIN"/>
    <property type="match status" value="1"/>
</dbReference>
<reference evidence="6 7" key="1">
    <citation type="submission" date="2019-08" db="EMBL/GenBank/DDBJ databases">
        <title>In-depth cultivation of the pig gut microbiome towards novel bacterial diversity and tailored functional studies.</title>
        <authorList>
            <person name="Wylensek D."/>
            <person name="Hitch T.C.A."/>
            <person name="Clavel T."/>
        </authorList>
    </citation>
    <scope>NUCLEOTIDE SEQUENCE [LARGE SCALE GENOMIC DNA]</scope>
    <source>
        <strain evidence="6 7">MUC/MUC-530-WT-4D</strain>
    </source>
</reference>
<dbReference type="GO" id="GO:0015846">
    <property type="term" value="P:polyamine transport"/>
    <property type="evidence" value="ECO:0007669"/>
    <property type="project" value="InterPro"/>
</dbReference>